<dbReference type="AlphaFoldDB" id="A0A2R4XK86"/>
<dbReference type="InterPro" id="IPR052038">
    <property type="entry name" value="Type-VII_TA_antitoxin"/>
</dbReference>
<sequence>MQIRTGSAQTHQSRNARVFGSVLCGQDTDSSDLDILIDPTPETTLMDVAAIQVELERLLGVSVDVLTPRALPDAFRSRVLSEAVPVCPGRCASRTTSVTSSRPSSVSTAIRQTWTRWHS</sequence>
<dbReference type="KEGG" id="boz:DBV39_10880"/>
<reference evidence="9 10" key="1">
    <citation type="submission" date="2018-04" db="EMBL/GenBank/DDBJ databases">
        <title>Bordetella sp. HZ20 isolated from seawater.</title>
        <authorList>
            <person name="Sun C."/>
        </authorList>
    </citation>
    <scope>NUCLEOTIDE SEQUENCE [LARGE SCALE GENOMIC DNA]</scope>
    <source>
        <strain evidence="9 10">HZ20</strain>
    </source>
</reference>
<evidence type="ECO:0000256" key="6">
    <source>
        <dbReference type="ARBA" id="ARBA00022840"/>
    </source>
</evidence>
<dbReference type="InterPro" id="IPR043519">
    <property type="entry name" value="NT_sf"/>
</dbReference>
<keyword evidence="2" id="KW-0808">Transferase</keyword>
<keyword evidence="4" id="KW-0479">Metal-binding</keyword>
<keyword evidence="5" id="KW-0547">Nucleotide-binding</keyword>
<protein>
    <recommendedName>
        <fullName evidence="8">Polymerase beta nucleotidyltransferase domain-containing protein</fullName>
    </recommendedName>
</protein>
<dbReference type="EMBL" id="CP028901">
    <property type="protein sequence ID" value="AWB34129.1"/>
    <property type="molecule type" value="Genomic_DNA"/>
</dbReference>
<keyword evidence="10" id="KW-1185">Reference proteome</keyword>
<evidence type="ECO:0000256" key="1">
    <source>
        <dbReference type="ARBA" id="ARBA00001946"/>
    </source>
</evidence>
<evidence type="ECO:0000313" key="9">
    <source>
        <dbReference type="EMBL" id="AWB34129.1"/>
    </source>
</evidence>
<evidence type="ECO:0000256" key="7">
    <source>
        <dbReference type="ARBA" id="ARBA00022842"/>
    </source>
</evidence>
<evidence type="ECO:0000256" key="2">
    <source>
        <dbReference type="ARBA" id="ARBA00022679"/>
    </source>
</evidence>
<feature type="domain" description="Polymerase beta nucleotidyltransferase" evidence="8">
    <location>
        <begin position="14"/>
        <end position="84"/>
    </location>
</feature>
<dbReference type="GO" id="GO:0005524">
    <property type="term" value="F:ATP binding"/>
    <property type="evidence" value="ECO:0007669"/>
    <property type="project" value="UniProtKB-KW"/>
</dbReference>
<evidence type="ECO:0000313" key="10">
    <source>
        <dbReference type="Proteomes" id="UP000244571"/>
    </source>
</evidence>
<gene>
    <name evidence="9" type="ORF">DBV39_10880</name>
</gene>
<dbReference type="Pfam" id="PF18765">
    <property type="entry name" value="Polbeta"/>
    <property type="match status" value="1"/>
</dbReference>
<evidence type="ECO:0000256" key="5">
    <source>
        <dbReference type="ARBA" id="ARBA00022741"/>
    </source>
</evidence>
<organism evidence="9 10">
    <name type="scientific">Orrella marina</name>
    <dbReference type="NCBI Taxonomy" id="2163011"/>
    <lineage>
        <taxon>Bacteria</taxon>
        <taxon>Pseudomonadati</taxon>
        <taxon>Pseudomonadota</taxon>
        <taxon>Betaproteobacteria</taxon>
        <taxon>Burkholderiales</taxon>
        <taxon>Alcaligenaceae</taxon>
        <taxon>Orrella</taxon>
    </lineage>
</organism>
<keyword evidence="6" id="KW-0067">ATP-binding</keyword>
<dbReference type="GO" id="GO:0046872">
    <property type="term" value="F:metal ion binding"/>
    <property type="evidence" value="ECO:0007669"/>
    <property type="project" value="UniProtKB-KW"/>
</dbReference>
<name>A0A2R4XK86_9BURK</name>
<keyword evidence="7" id="KW-0460">Magnesium</keyword>
<dbReference type="SUPFAM" id="SSF81301">
    <property type="entry name" value="Nucleotidyltransferase"/>
    <property type="match status" value="1"/>
</dbReference>
<comment type="cofactor">
    <cofactor evidence="1">
        <name>Mg(2+)</name>
        <dbReference type="ChEBI" id="CHEBI:18420"/>
    </cofactor>
</comment>
<evidence type="ECO:0000259" key="8">
    <source>
        <dbReference type="Pfam" id="PF18765"/>
    </source>
</evidence>
<dbReference type="Gene3D" id="3.30.460.10">
    <property type="entry name" value="Beta Polymerase, domain 2"/>
    <property type="match status" value="1"/>
</dbReference>
<evidence type="ECO:0000256" key="4">
    <source>
        <dbReference type="ARBA" id="ARBA00022723"/>
    </source>
</evidence>
<dbReference type="OrthoDB" id="561385at2"/>
<dbReference type="Proteomes" id="UP000244571">
    <property type="component" value="Chromosome"/>
</dbReference>
<evidence type="ECO:0000256" key="3">
    <source>
        <dbReference type="ARBA" id="ARBA00022695"/>
    </source>
</evidence>
<dbReference type="PANTHER" id="PTHR33571:SF12">
    <property type="entry name" value="BSL3053 PROTEIN"/>
    <property type="match status" value="1"/>
</dbReference>
<accession>A0A2R4XK86</accession>
<dbReference type="CDD" id="cd05403">
    <property type="entry name" value="NT_KNTase_like"/>
    <property type="match status" value="1"/>
</dbReference>
<dbReference type="GO" id="GO:0016779">
    <property type="term" value="F:nucleotidyltransferase activity"/>
    <property type="evidence" value="ECO:0007669"/>
    <property type="project" value="UniProtKB-KW"/>
</dbReference>
<dbReference type="InterPro" id="IPR041633">
    <property type="entry name" value="Polbeta"/>
</dbReference>
<dbReference type="PANTHER" id="PTHR33571">
    <property type="entry name" value="SSL8005 PROTEIN"/>
    <property type="match status" value="1"/>
</dbReference>
<keyword evidence="3" id="KW-0548">Nucleotidyltransferase</keyword>
<proteinExistence type="predicted"/>